<reference evidence="2" key="1">
    <citation type="submission" date="2022-09" db="EMBL/GenBank/DDBJ databases">
        <title>Fusarium specimens isolated from Avocado Roots.</title>
        <authorList>
            <person name="Stajich J."/>
            <person name="Roper C."/>
            <person name="Heimlech-Rivalta G."/>
        </authorList>
    </citation>
    <scope>NUCLEOTIDE SEQUENCE</scope>
    <source>
        <strain evidence="2">A02</strain>
    </source>
</reference>
<evidence type="ECO:0000256" key="1">
    <source>
        <dbReference type="SAM" id="Phobius"/>
    </source>
</evidence>
<evidence type="ECO:0000313" key="2">
    <source>
        <dbReference type="EMBL" id="KAJ4180900.1"/>
    </source>
</evidence>
<dbReference type="AlphaFoldDB" id="A0A9W8QX57"/>
<comment type="caution">
    <text evidence="2">The sequence shown here is derived from an EMBL/GenBank/DDBJ whole genome shotgun (WGS) entry which is preliminary data.</text>
</comment>
<keyword evidence="1" id="KW-1133">Transmembrane helix</keyword>
<dbReference type="Proteomes" id="UP001152087">
    <property type="component" value="Unassembled WGS sequence"/>
</dbReference>
<proteinExistence type="predicted"/>
<gene>
    <name evidence="2" type="ORF">NW755_011435</name>
</gene>
<evidence type="ECO:0008006" key="4">
    <source>
        <dbReference type="Google" id="ProtNLM"/>
    </source>
</evidence>
<feature type="transmembrane region" description="Helical" evidence="1">
    <location>
        <begin position="133"/>
        <end position="152"/>
    </location>
</feature>
<keyword evidence="3" id="KW-1185">Reference proteome</keyword>
<dbReference type="EMBL" id="JAOQAV010000044">
    <property type="protein sequence ID" value="KAJ4180900.1"/>
    <property type="molecule type" value="Genomic_DNA"/>
</dbReference>
<feature type="transmembrane region" description="Helical" evidence="1">
    <location>
        <begin position="164"/>
        <end position="187"/>
    </location>
</feature>
<accession>A0A9W8QX57</accession>
<sequence>MDQSENEVDEVTALAGPHQQQVGARRASAAPFWNAASPTENEGDIWELFEVYRRSANRYLNQYFDCLDRLRASSAEINAGGHSQEVAIRENSDAEGDVWLLKISHDSAVRDLAALDKILDKAKSEEKPRVRDVSPAVVLWTCTCSVLALGLPKKVPSVFFQVPWALLQASALAGTLAGALLLIFRIVRKPPRVNRLDPVQHKVRDLIRLFEQGAMRQRDRGEVLISPVDLNTCS</sequence>
<protein>
    <recommendedName>
        <fullName evidence="4">Transmembrane protein</fullName>
    </recommendedName>
</protein>
<organism evidence="2 3">
    <name type="scientific">Fusarium falciforme</name>
    <dbReference type="NCBI Taxonomy" id="195108"/>
    <lineage>
        <taxon>Eukaryota</taxon>
        <taxon>Fungi</taxon>
        <taxon>Dikarya</taxon>
        <taxon>Ascomycota</taxon>
        <taxon>Pezizomycotina</taxon>
        <taxon>Sordariomycetes</taxon>
        <taxon>Hypocreomycetidae</taxon>
        <taxon>Hypocreales</taxon>
        <taxon>Nectriaceae</taxon>
        <taxon>Fusarium</taxon>
        <taxon>Fusarium solani species complex</taxon>
    </lineage>
</organism>
<name>A0A9W8QX57_9HYPO</name>
<evidence type="ECO:0000313" key="3">
    <source>
        <dbReference type="Proteomes" id="UP001152087"/>
    </source>
</evidence>
<keyword evidence="1" id="KW-0472">Membrane</keyword>
<keyword evidence="1" id="KW-0812">Transmembrane</keyword>